<keyword evidence="1" id="KW-0812">Transmembrane</keyword>
<evidence type="ECO:0000256" key="1">
    <source>
        <dbReference type="SAM" id="Phobius"/>
    </source>
</evidence>
<name>Q6IKB6_DROME</name>
<dbReference type="EMBL" id="BK002450">
    <property type="protein sequence ID" value="DAA03956.1"/>
    <property type="molecule type" value="Genomic_DNA"/>
</dbReference>
<feature type="transmembrane region" description="Helical" evidence="1">
    <location>
        <begin position="134"/>
        <end position="160"/>
    </location>
</feature>
<evidence type="ECO:0000313" key="2">
    <source>
        <dbReference type="EMBL" id="DAA03956.1"/>
    </source>
</evidence>
<feature type="transmembrane region" description="Helical" evidence="1">
    <location>
        <begin position="91"/>
        <end position="114"/>
    </location>
</feature>
<keyword evidence="1" id="KW-0472">Membrane</keyword>
<accession>Q6IKB6</accession>
<gene>
    <name evidence="2" type="ORF">HDC12959</name>
</gene>
<sequence>MYKTESKIAVCQCNFSVRTRSIFFPGAALKFITHLMHKRPQAGYGNFTHFINTAGGVALPVRDTSGLPIGGNSLKSLRGKHIHVCIALPRLALHFIFPWLHLASVSTSAVATSFAPSSFKSFGALIQLPMFTPSLSVCLMATYGGTYSALLPLRVWLVFLPRH</sequence>
<keyword evidence="1" id="KW-1133">Transmembrane helix</keyword>
<organism evidence="2">
    <name type="scientific">Drosophila melanogaster</name>
    <name type="common">Fruit fly</name>
    <dbReference type="NCBI Taxonomy" id="7227"/>
    <lineage>
        <taxon>Eukaryota</taxon>
        <taxon>Metazoa</taxon>
        <taxon>Ecdysozoa</taxon>
        <taxon>Arthropoda</taxon>
        <taxon>Hexapoda</taxon>
        <taxon>Insecta</taxon>
        <taxon>Pterygota</taxon>
        <taxon>Neoptera</taxon>
        <taxon>Endopterygota</taxon>
        <taxon>Diptera</taxon>
        <taxon>Brachycera</taxon>
        <taxon>Muscomorpha</taxon>
        <taxon>Ephydroidea</taxon>
        <taxon>Drosophilidae</taxon>
        <taxon>Drosophila</taxon>
        <taxon>Sophophora</taxon>
    </lineage>
</organism>
<dbReference type="AlphaFoldDB" id="Q6IKB6"/>
<proteinExistence type="predicted"/>
<reference evidence="2" key="1">
    <citation type="journal article" date="2003" name="Genome Biol.">
        <title>An integrated gene annotation and transcriptional profiling approach towards the full gene content of the Drosophila genome.</title>
        <authorList>
            <person name="Hild M."/>
            <person name="Beckmann B."/>
            <person name="Haas S.A."/>
            <person name="Koch B."/>
            <person name="Solovyev V."/>
            <person name="Busold C."/>
            <person name="Fellenberg K."/>
            <person name="Boutros M."/>
            <person name="Vingron M."/>
            <person name="Sauer F."/>
            <person name="Hoheisel J.D."/>
            <person name="Paro R."/>
        </authorList>
    </citation>
    <scope>NUCLEOTIDE SEQUENCE</scope>
</reference>
<protein>
    <submittedName>
        <fullName evidence="2">HDC12959</fullName>
    </submittedName>
</protein>